<dbReference type="PROSITE" id="PS00028">
    <property type="entry name" value="ZINC_FINGER_C2H2_1"/>
    <property type="match status" value="1"/>
</dbReference>
<accession>A0A8J5S276</accession>
<dbReference type="Proteomes" id="UP000729402">
    <property type="component" value="Unassembled WGS sequence"/>
</dbReference>
<reference evidence="4" key="1">
    <citation type="journal article" date="2021" name="bioRxiv">
        <title>Whole Genome Assembly and Annotation of Northern Wild Rice, Zizania palustris L., Supports a Whole Genome Duplication in the Zizania Genus.</title>
        <authorList>
            <person name="Haas M."/>
            <person name="Kono T."/>
            <person name="Macchietto M."/>
            <person name="Millas R."/>
            <person name="McGilp L."/>
            <person name="Shao M."/>
            <person name="Duquette J."/>
            <person name="Hirsch C.N."/>
            <person name="Kimball J."/>
        </authorList>
    </citation>
    <scope>NUCLEOTIDE SEQUENCE</scope>
    <source>
        <tissue evidence="4">Fresh leaf tissue</tissue>
    </source>
</reference>
<dbReference type="EMBL" id="JAAALK010000287">
    <property type="protein sequence ID" value="KAG8058739.1"/>
    <property type="molecule type" value="Genomic_DNA"/>
</dbReference>
<feature type="region of interest" description="Disordered" evidence="2">
    <location>
        <begin position="1"/>
        <end position="24"/>
    </location>
</feature>
<dbReference type="GO" id="GO:0008270">
    <property type="term" value="F:zinc ion binding"/>
    <property type="evidence" value="ECO:0007669"/>
    <property type="project" value="UniProtKB-KW"/>
</dbReference>
<keyword evidence="5" id="KW-1185">Reference proteome</keyword>
<reference evidence="4" key="2">
    <citation type="submission" date="2021-02" db="EMBL/GenBank/DDBJ databases">
        <authorList>
            <person name="Kimball J.A."/>
            <person name="Haas M.W."/>
            <person name="Macchietto M."/>
            <person name="Kono T."/>
            <person name="Duquette J."/>
            <person name="Shao M."/>
        </authorList>
    </citation>
    <scope>NUCLEOTIDE SEQUENCE</scope>
    <source>
        <tissue evidence="4">Fresh leaf tissue</tissue>
    </source>
</reference>
<gene>
    <name evidence="4" type="ORF">GUJ93_ZPchr0002g23176</name>
</gene>
<dbReference type="InterPro" id="IPR013087">
    <property type="entry name" value="Znf_C2H2_type"/>
</dbReference>
<dbReference type="PANTHER" id="PTHR47591">
    <property type="entry name" value="ZINC FINGER PROTEIN ZAT2-RELATED"/>
    <property type="match status" value="1"/>
</dbReference>
<feature type="compositionally biased region" description="Pro residues" evidence="2">
    <location>
        <begin position="1"/>
        <end position="12"/>
    </location>
</feature>
<dbReference type="PANTHER" id="PTHR47591:SF13">
    <property type="entry name" value="OS02G0293900 PROTEIN"/>
    <property type="match status" value="1"/>
</dbReference>
<dbReference type="PROSITE" id="PS50157">
    <property type="entry name" value="ZINC_FINGER_C2H2_2"/>
    <property type="match status" value="1"/>
</dbReference>
<protein>
    <recommendedName>
        <fullName evidence="3">C2H2-type domain-containing protein</fullName>
    </recommendedName>
</protein>
<evidence type="ECO:0000313" key="5">
    <source>
        <dbReference type="Proteomes" id="UP000729402"/>
    </source>
</evidence>
<feature type="region of interest" description="Disordered" evidence="2">
    <location>
        <begin position="60"/>
        <end position="92"/>
    </location>
</feature>
<dbReference type="Pfam" id="PF13912">
    <property type="entry name" value="zf-C2H2_6"/>
    <property type="match status" value="1"/>
</dbReference>
<comment type="caution">
    <text evidence="4">The sequence shown here is derived from an EMBL/GenBank/DDBJ whole genome shotgun (WGS) entry which is preliminary data.</text>
</comment>
<sequence length="268" mass="28315">MACPSSPPPAAAPRPQQQQQQHDTTLRLSSLALPGSATTHLPLLPGPPYNTAAAAAALAVSPSPRPHARRTTRPEGSAALARVRCSPTGETPPCTECGKRFPSWKALFGHMRCHPERQWRGIMPPPPFQHEGGAAASQFTLQEREVAAILLMLSGARRPAAAVPPNPPSPNESFRAAGSSASAVTYDRCDDHKCTVCHRGFASGHKRCHWLGISVTASSTPEAASAPAPPNATMLDLNLPPRPLPRTKSNQGGVLNETTLDLKLGLNS</sequence>
<keyword evidence="1" id="KW-0479">Metal-binding</keyword>
<name>A0A8J5S276_ZIZPA</name>
<dbReference type="OrthoDB" id="6077919at2759"/>
<organism evidence="4 5">
    <name type="scientific">Zizania palustris</name>
    <name type="common">Northern wild rice</name>
    <dbReference type="NCBI Taxonomy" id="103762"/>
    <lineage>
        <taxon>Eukaryota</taxon>
        <taxon>Viridiplantae</taxon>
        <taxon>Streptophyta</taxon>
        <taxon>Embryophyta</taxon>
        <taxon>Tracheophyta</taxon>
        <taxon>Spermatophyta</taxon>
        <taxon>Magnoliopsida</taxon>
        <taxon>Liliopsida</taxon>
        <taxon>Poales</taxon>
        <taxon>Poaceae</taxon>
        <taxon>BOP clade</taxon>
        <taxon>Oryzoideae</taxon>
        <taxon>Oryzeae</taxon>
        <taxon>Zizaniinae</taxon>
        <taxon>Zizania</taxon>
    </lineage>
</organism>
<feature type="domain" description="C2H2-type" evidence="3">
    <location>
        <begin position="92"/>
        <end position="119"/>
    </location>
</feature>
<evidence type="ECO:0000259" key="3">
    <source>
        <dbReference type="PROSITE" id="PS50157"/>
    </source>
</evidence>
<evidence type="ECO:0000313" key="4">
    <source>
        <dbReference type="EMBL" id="KAG8058739.1"/>
    </source>
</evidence>
<proteinExistence type="predicted"/>
<dbReference type="AlphaFoldDB" id="A0A8J5S276"/>
<dbReference type="SMART" id="SM00355">
    <property type="entry name" value="ZnF_C2H2"/>
    <property type="match status" value="1"/>
</dbReference>
<keyword evidence="1" id="KW-0862">Zinc</keyword>
<evidence type="ECO:0000256" key="2">
    <source>
        <dbReference type="SAM" id="MobiDB-lite"/>
    </source>
</evidence>
<keyword evidence="1" id="KW-0863">Zinc-finger</keyword>
<evidence type="ECO:0000256" key="1">
    <source>
        <dbReference type="PROSITE-ProRule" id="PRU00042"/>
    </source>
</evidence>